<comment type="function">
    <text evidence="1 15">The transhydrogenation between NADH and NADP is coupled to respiration and ATP hydrolysis and functions as a proton pump across the membrane.</text>
</comment>
<evidence type="ECO:0000256" key="10">
    <source>
        <dbReference type="ARBA" id="ARBA00022967"/>
    </source>
</evidence>
<evidence type="ECO:0000313" key="18">
    <source>
        <dbReference type="EMBL" id="ALE19157.1"/>
    </source>
</evidence>
<dbReference type="PIRSF" id="PIRSF000204">
    <property type="entry name" value="PNTB"/>
    <property type="match status" value="1"/>
</dbReference>
<dbReference type="PANTHER" id="PTHR44758:SF1">
    <property type="entry name" value="NAD(P) TRANSHYDROGENASE SUBUNIT BETA"/>
    <property type="match status" value="1"/>
</dbReference>
<evidence type="ECO:0000256" key="15">
    <source>
        <dbReference type="PIRNR" id="PIRNR000204"/>
    </source>
</evidence>
<dbReference type="GO" id="GO:0050661">
    <property type="term" value="F:NADP binding"/>
    <property type="evidence" value="ECO:0007669"/>
    <property type="project" value="InterPro"/>
</dbReference>
<dbReference type="PATRIC" id="fig|1562462.4.peg.1154"/>
<evidence type="ECO:0000256" key="3">
    <source>
        <dbReference type="ARBA" id="ARBA00007919"/>
    </source>
</evidence>
<dbReference type="AlphaFoldDB" id="A0A0M4LZK5"/>
<evidence type="ECO:0000256" key="11">
    <source>
        <dbReference type="ARBA" id="ARBA00022989"/>
    </source>
</evidence>
<reference evidence="18 19" key="1">
    <citation type="journal article" date="2015" name="Genome Announc.">
        <title>Complete Genome Sequences for Two Strains of a Novel Fastidious, Partially Acid-Fast, Gram-Positive Corynebacterineae Bacterium, Derived from Human Clinical Samples.</title>
        <authorList>
            <person name="Nicholson A.C."/>
            <person name="Bell M."/>
            <person name="Humrighouse B.W."/>
            <person name="McQuiston J.R."/>
        </authorList>
    </citation>
    <scope>NUCLEOTIDE SEQUENCE [LARGE SCALE GENOMIC DNA]</scope>
    <source>
        <strain evidence="18 19">X1698</strain>
    </source>
</reference>
<dbReference type="RefSeq" id="WP_053962175.1">
    <property type="nucleotide sequence ID" value="NZ_CAMJVL010000010.1"/>
</dbReference>
<keyword evidence="6 15" id="KW-1003">Cell membrane</keyword>
<dbReference type="GO" id="GO:0008750">
    <property type="term" value="F:proton-translocating NAD(P)+ transhydrogenase activity"/>
    <property type="evidence" value="ECO:0007669"/>
    <property type="project" value="UniProtKB-EC"/>
</dbReference>
<dbReference type="InterPro" id="IPR029035">
    <property type="entry name" value="DHS-like_NAD/FAD-binding_dom"/>
</dbReference>
<comment type="similarity">
    <text evidence="3 15">Belongs to the PNT beta subunit family.</text>
</comment>
<dbReference type="FunFam" id="3.40.50.1220:FF:000002">
    <property type="entry name" value="NAD(P) transhydrogenase subunit beta"/>
    <property type="match status" value="1"/>
</dbReference>
<evidence type="ECO:0000256" key="1">
    <source>
        <dbReference type="ARBA" id="ARBA00003943"/>
    </source>
</evidence>
<dbReference type="STRING" id="1528099.AL705_05605"/>
<dbReference type="Gene3D" id="3.40.50.1220">
    <property type="entry name" value="TPP-binding domain"/>
    <property type="match status" value="1"/>
</dbReference>
<dbReference type="Proteomes" id="UP000068137">
    <property type="component" value="Chromosome"/>
</dbReference>
<proteinExistence type="inferred from homology"/>
<feature type="transmembrane region" description="Helical" evidence="16">
    <location>
        <begin position="239"/>
        <end position="259"/>
    </location>
</feature>
<feature type="transmembrane region" description="Helical" evidence="16">
    <location>
        <begin position="35"/>
        <end position="52"/>
    </location>
</feature>
<dbReference type="PANTHER" id="PTHR44758">
    <property type="entry name" value="NAD(P) TRANSHYDROGENASE SUBUNIT BETA"/>
    <property type="match status" value="1"/>
</dbReference>
<feature type="domain" description="NADP transhydrogenase beta-like" evidence="17">
    <location>
        <begin position="6"/>
        <end position="484"/>
    </location>
</feature>
<comment type="catalytic activity">
    <reaction evidence="14 15">
        <text>NAD(+) + NADPH + H(+)(in) = NADH + NADP(+) + H(+)(out)</text>
        <dbReference type="Rhea" id="RHEA:47992"/>
        <dbReference type="ChEBI" id="CHEBI:15378"/>
        <dbReference type="ChEBI" id="CHEBI:57540"/>
        <dbReference type="ChEBI" id="CHEBI:57783"/>
        <dbReference type="ChEBI" id="CHEBI:57945"/>
        <dbReference type="ChEBI" id="CHEBI:58349"/>
        <dbReference type="EC" id="7.1.1.1"/>
    </reaction>
</comment>
<dbReference type="OrthoDB" id="9763786at2"/>
<evidence type="ECO:0000256" key="2">
    <source>
        <dbReference type="ARBA" id="ARBA00004429"/>
    </source>
</evidence>
<dbReference type="SUPFAM" id="SSF52467">
    <property type="entry name" value="DHS-like NAD/FAD-binding domain"/>
    <property type="match status" value="1"/>
</dbReference>
<evidence type="ECO:0000259" key="17">
    <source>
        <dbReference type="Pfam" id="PF02233"/>
    </source>
</evidence>
<evidence type="ECO:0000256" key="5">
    <source>
        <dbReference type="ARBA" id="ARBA00014581"/>
    </source>
</evidence>
<organism evidence="18 19">
    <name type="scientific">Lawsonella clevelandensis</name>
    <dbReference type="NCBI Taxonomy" id="1528099"/>
    <lineage>
        <taxon>Bacteria</taxon>
        <taxon>Bacillati</taxon>
        <taxon>Actinomycetota</taxon>
        <taxon>Actinomycetes</taxon>
        <taxon>Mycobacteriales</taxon>
        <taxon>Lawsonellaceae</taxon>
        <taxon>Lawsonella</taxon>
    </lineage>
</organism>
<dbReference type="GO" id="GO:0005886">
    <property type="term" value="C:plasma membrane"/>
    <property type="evidence" value="ECO:0007669"/>
    <property type="project" value="UniProtKB-SubCell"/>
</dbReference>
<feature type="transmembrane region" description="Helical" evidence="16">
    <location>
        <begin position="64"/>
        <end position="83"/>
    </location>
</feature>
<feature type="transmembrane region" description="Helical" evidence="16">
    <location>
        <begin position="136"/>
        <end position="165"/>
    </location>
</feature>
<keyword evidence="10 15" id="KW-1278">Translocase</keyword>
<dbReference type="InterPro" id="IPR012136">
    <property type="entry name" value="NADH_DH_b"/>
</dbReference>
<keyword evidence="8 16" id="KW-0812">Transmembrane</keyword>
<keyword evidence="7 15" id="KW-0997">Cell inner membrane</keyword>
<protein>
    <recommendedName>
        <fullName evidence="5 15">NAD(P) transhydrogenase subunit beta</fullName>
        <ecNumber evidence="4 15">7.1.1.1</ecNumber>
    </recommendedName>
    <alternativeName>
        <fullName evidence="15">Nicotinamide nucleotide transhydrogenase subunit beta</fullName>
    </alternativeName>
</protein>
<comment type="subcellular location">
    <subcellularLocation>
        <location evidence="2">Cell inner membrane</location>
        <topology evidence="2">Multi-pass membrane protein</topology>
    </subcellularLocation>
</comment>
<feature type="transmembrane region" description="Helical" evidence="16">
    <location>
        <begin position="6"/>
        <end position="23"/>
    </location>
</feature>
<evidence type="ECO:0000256" key="7">
    <source>
        <dbReference type="ARBA" id="ARBA00022519"/>
    </source>
</evidence>
<sequence>MTIAANLLYIVAFILFIYGLSGLTGPSTAVRGNKIAAVGMVIAFVGTILKLIGKEMAHDGNYTVNWILIVVGLVIGTAIAVPVARKTKMTEMPQLVAMFNGLGGGTVGLIALTEAMEYCGFDGTLIAEEAGAASSSAVLTTTVIVGSILAAIIGSISFWGSIVAFAKLQGLIPGRPIGLGKAQQIVNAVLFLAAVAFAIVIGVNVGTFANVWWMLGIIIVSAALGLMLVLPIGGADMPVVISLLNAMTGLSAAAAGLAINNTAMIVAGMIVGASGTILTNLMAKAMNRSVLNIVAGGFGGDSAAVAGGAADRGPVKSTSAADVAIQMAYANEVIVVPGYGMAVAQAQHAVKEMAALLAEKGVPVKYAIHPVAGRMPGHMNVLLAEAGIDYDAMKEMDEINGEFSRCDVALVIGANDVTNPAAKDDPSSPIYGMPVLNVADSHSVIVSKRSMNSGYAGIDNPLFYLPQTSMLFGDAKDSVDAIVEELKGM</sequence>
<evidence type="ECO:0000256" key="13">
    <source>
        <dbReference type="ARBA" id="ARBA00023136"/>
    </source>
</evidence>
<keyword evidence="9 15" id="KW-0521">NADP</keyword>
<dbReference type="InterPro" id="IPR034300">
    <property type="entry name" value="PNTB-like"/>
</dbReference>
<evidence type="ECO:0000256" key="8">
    <source>
        <dbReference type="ARBA" id="ARBA00022692"/>
    </source>
</evidence>
<dbReference type="EMBL" id="CP012390">
    <property type="protein sequence ID" value="ALE19157.1"/>
    <property type="molecule type" value="Genomic_DNA"/>
</dbReference>
<keyword evidence="12 15" id="KW-0520">NAD</keyword>
<keyword evidence="11 16" id="KW-1133">Transmembrane helix</keyword>
<dbReference type="Pfam" id="PF02233">
    <property type="entry name" value="PNTB"/>
    <property type="match status" value="1"/>
</dbReference>
<feature type="transmembrane region" description="Helical" evidence="16">
    <location>
        <begin position="95"/>
        <end position="116"/>
    </location>
</feature>
<evidence type="ECO:0000256" key="9">
    <source>
        <dbReference type="ARBA" id="ARBA00022857"/>
    </source>
</evidence>
<evidence type="ECO:0000256" key="14">
    <source>
        <dbReference type="ARBA" id="ARBA00048202"/>
    </source>
</evidence>
<dbReference type="EC" id="7.1.1.1" evidence="4 15"/>
<feature type="transmembrane region" description="Helical" evidence="16">
    <location>
        <begin position="211"/>
        <end position="232"/>
    </location>
</feature>
<name>A0A0M4LZK5_9ACTN</name>
<accession>A0A0M4LZK5</accession>
<dbReference type="KEGG" id="cbq:AL705_05605"/>
<evidence type="ECO:0000256" key="4">
    <source>
        <dbReference type="ARBA" id="ARBA00012943"/>
    </source>
</evidence>
<feature type="transmembrane region" description="Helical" evidence="16">
    <location>
        <begin position="185"/>
        <end position="205"/>
    </location>
</feature>
<evidence type="ECO:0000256" key="12">
    <source>
        <dbReference type="ARBA" id="ARBA00023027"/>
    </source>
</evidence>
<gene>
    <name evidence="18" type="ORF">AL705_05605</name>
</gene>
<feature type="transmembrane region" description="Helical" evidence="16">
    <location>
        <begin position="265"/>
        <end position="283"/>
    </location>
</feature>
<keyword evidence="13 15" id="KW-0472">Membrane</keyword>
<evidence type="ECO:0000313" key="19">
    <source>
        <dbReference type="Proteomes" id="UP000068137"/>
    </source>
</evidence>
<evidence type="ECO:0000256" key="16">
    <source>
        <dbReference type="SAM" id="Phobius"/>
    </source>
</evidence>
<evidence type="ECO:0000256" key="6">
    <source>
        <dbReference type="ARBA" id="ARBA00022475"/>
    </source>
</evidence>